<name>A0ABM7XX33_9ENTE</name>
<feature type="domain" description="Mga helix-turn-helix" evidence="1">
    <location>
        <begin position="46"/>
        <end position="126"/>
    </location>
</feature>
<reference evidence="2 3" key="1">
    <citation type="submission" date="2022-03" db="EMBL/GenBank/DDBJ databases">
        <title>Complete genome sequence of Enterococcus innesii DB-1.</title>
        <authorList>
            <person name="Fukuda D."/>
            <person name="Nolasco-Hipolito C."/>
        </authorList>
    </citation>
    <scope>NUCLEOTIDE SEQUENCE [LARGE SCALE GENOMIC DNA]</scope>
    <source>
        <strain evidence="2 3">DB-1</strain>
        <plasmid evidence="2 3">pEIDB1</plasmid>
    </source>
</reference>
<organism evidence="2 3">
    <name type="scientific">Enterococcus innesii</name>
    <dbReference type="NCBI Taxonomy" id="2839759"/>
    <lineage>
        <taxon>Bacteria</taxon>
        <taxon>Bacillati</taxon>
        <taxon>Bacillota</taxon>
        <taxon>Bacilli</taxon>
        <taxon>Lactobacillales</taxon>
        <taxon>Enterococcaceae</taxon>
        <taxon>Enterococcus</taxon>
    </lineage>
</organism>
<protein>
    <recommendedName>
        <fullName evidence="1">Mga helix-turn-helix domain-containing protein</fullName>
    </recommendedName>
</protein>
<evidence type="ECO:0000313" key="2">
    <source>
        <dbReference type="EMBL" id="BDG69743.1"/>
    </source>
</evidence>
<proteinExistence type="predicted"/>
<dbReference type="EMBL" id="AP025636">
    <property type="protein sequence ID" value="BDG69743.1"/>
    <property type="molecule type" value="Genomic_DNA"/>
</dbReference>
<accession>A0ABM7XX33</accession>
<gene>
    <name evidence="2" type="ORF">ENLAB_33070</name>
</gene>
<dbReference type="Proteomes" id="UP000831692">
    <property type="component" value="Plasmid pEIDB1"/>
</dbReference>
<evidence type="ECO:0000313" key="3">
    <source>
        <dbReference type="Proteomes" id="UP000831692"/>
    </source>
</evidence>
<keyword evidence="3" id="KW-1185">Reference proteome</keyword>
<sequence>MSEFLINKTTKELNLDFYELGLNEEFEIMTDGITIYLNESGSVTSDMLLTYYLEKSIKISMLKECFFEQLSSLYDFAVDHFYSRNPTYKEFKQFKKILERYGIEVTKKFQLLGDERKLREFFFIFFMKYSPRKDRLFPEEIKERISSFSRFHNHYWFNPNQAKNMEIRKSHYLGIVITRLLNGHSIKNAKGKHVASSKHNTIIKEIESWLHTLTRKIPADSIENEAKEILHFLIVEGWLVDNEKYMDQDQPYIKKLNDKLYQAIQTEFNISNEVKKILYEETTSIHYQLLSFSFSSKYEYYNIDVSFFLEAYPEFTKFCREFLEENRYCPILWDNKEFLFFRYLFLMIAKVPLKEILSPIYICIDFSFGNFYNRMVRKNINKLIDLNICFQEYPDENTQLILTNMSFYDSTKIDYILWLTPPRPSDWVNFTNKVNSIRLKKFVEENNN</sequence>
<keyword evidence="2" id="KW-0614">Plasmid</keyword>
<dbReference type="InterPro" id="IPR007737">
    <property type="entry name" value="Mga_HTH"/>
</dbReference>
<evidence type="ECO:0000259" key="1">
    <source>
        <dbReference type="Pfam" id="PF05043"/>
    </source>
</evidence>
<geneLocation type="plasmid" evidence="2 3">
    <name>pEIDB1</name>
</geneLocation>
<dbReference type="Pfam" id="PF05043">
    <property type="entry name" value="Mga"/>
    <property type="match status" value="1"/>
</dbReference>